<accession>A0A1J4KMQ2</accession>
<evidence type="ECO:0000313" key="1">
    <source>
        <dbReference type="EMBL" id="OHT12585.1"/>
    </source>
</evidence>
<evidence type="ECO:0000313" key="2">
    <source>
        <dbReference type="Proteomes" id="UP000179807"/>
    </source>
</evidence>
<protein>
    <submittedName>
        <fullName evidence="1">Uncharacterized protein</fullName>
    </submittedName>
</protein>
<name>A0A1J4KMQ2_9EUKA</name>
<dbReference type="RefSeq" id="XP_068365721.1">
    <property type="nucleotide sequence ID" value="XM_068491400.1"/>
</dbReference>
<dbReference type="AlphaFoldDB" id="A0A1J4KMQ2"/>
<proteinExistence type="predicted"/>
<dbReference type="EMBL" id="MLAK01000560">
    <property type="protein sequence ID" value="OHT12585.1"/>
    <property type="molecule type" value="Genomic_DNA"/>
</dbReference>
<gene>
    <name evidence="1" type="ORF">TRFO_03594</name>
</gene>
<sequence length="914" mass="104914">MGKSKNKNTVLTIVWMNEYPGVTEYVNQMKQKFIFDHSPHNSELSLCRAPIPPEKHFSLFQKKIEEFLEAKDDIASVIDEIVFLTVLTPIYPENYFEFFNQKLIFSLLHKVVTSVVTIQSKAFHCLVQFLLPQDPEYSLKILELFSSFLKTKIEYLEHLTDFWKKMRNLPSQIQILPDSNSDKFDKDVVHIFQNLRMYRDTRRKSSVNDVIPLPSFAFFPIIKAVSTILAQIDSKNSLPLLTLLAIEPLFAFPLVEKVPQPISFTNLPPLSMVYQVQHHVTHSFVSMYRHVLMPIFSLFGIFAKLAYLDSSHAEICGRFFRTIQLGVVGRDAFTLSLLSLYRTDAQKYVIERFFNYLANNSIKTKEHDFCVMGFVCAFDSLPSPSAIVLLNLDKHGENHILNTIAAIKDNYYDSPFKSKVESIYHILLGVDQGISLTHSAYSYIHFFNKEKAKPTVSAMNVLFQLSKTLHKPEHFIAFCGLLKEMPFGLTKNIEAYDIPNRFAIPEKQPSKQASSQASHQVANLTGHQINSVKNDTKSENKLEVKLDNKISMKNAIKNVIQFGDKNAIKSFIKTADRSMIKNTEKVGDKILDSSNTLVQENVTFPSIYFQLNAVAALISTTVKLPAWHYMQQLKDNAIATIVRNITLDEVLFYMKDPSISPSCLLGGLLIIVKSIPNYGNQAANLLSENSNYFLTHVVIKIALSELSQMYRLLIELTSKNCFITEQNFHFLIQEIYRFSTKYQFRFFFRIITALFQIDVFLKYISNNKEIGISILSLILDIAKNDSSIQKMNTLAYIWRAIGTNERFIEFLPFIVPLIKLSHEANPSEFFYHSLFLVLKLNSRSLSLAGDIEMTTWEPTYLYSKMLNSLPQQFNQFKSAVSTTDDQFPEEVDLSLPMDQIIYEITGSQYFCNQE</sequence>
<dbReference type="GeneID" id="94826104"/>
<organism evidence="1 2">
    <name type="scientific">Tritrichomonas foetus</name>
    <dbReference type="NCBI Taxonomy" id="1144522"/>
    <lineage>
        <taxon>Eukaryota</taxon>
        <taxon>Metamonada</taxon>
        <taxon>Parabasalia</taxon>
        <taxon>Tritrichomonadida</taxon>
        <taxon>Tritrichomonadidae</taxon>
        <taxon>Tritrichomonas</taxon>
    </lineage>
</organism>
<comment type="caution">
    <text evidence="1">The sequence shown here is derived from an EMBL/GenBank/DDBJ whole genome shotgun (WGS) entry which is preliminary data.</text>
</comment>
<dbReference type="Proteomes" id="UP000179807">
    <property type="component" value="Unassembled WGS sequence"/>
</dbReference>
<keyword evidence="2" id="KW-1185">Reference proteome</keyword>
<dbReference type="VEuPathDB" id="TrichDB:TRFO_03594"/>
<reference evidence="1" key="1">
    <citation type="submission" date="2016-10" db="EMBL/GenBank/DDBJ databases">
        <authorList>
            <person name="Benchimol M."/>
            <person name="Almeida L.G."/>
            <person name="Vasconcelos A.T."/>
            <person name="Perreira-Neves A."/>
            <person name="Rosa I.A."/>
            <person name="Tasca T."/>
            <person name="Bogo M.R."/>
            <person name="de Souza W."/>
        </authorList>
    </citation>
    <scope>NUCLEOTIDE SEQUENCE [LARGE SCALE GENOMIC DNA]</scope>
    <source>
        <strain evidence="1">K</strain>
    </source>
</reference>